<feature type="domain" description="MacB-like periplasmic core" evidence="9">
    <location>
        <begin position="22"/>
        <end position="246"/>
    </location>
</feature>
<gene>
    <name evidence="10" type="ORF">SAMN02745243_02303</name>
</gene>
<keyword evidence="11" id="KW-1185">Reference proteome</keyword>
<proteinExistence type="inferred from homology"/>
<dbReference type="Pfam" id="PF02687">
    <property type="entry name" value="FtsX"/>
    <property type="match status" value="1"/>
</dbReference>
<dbReference type="InterPro" id="IPR003838">
    <property type="entry name" value="ABC3_permease_C"/>
</dbReference>
<keyword evidence="3 7" id="KW-0812">Transmembrane</keyword>
<evidence type="ECO:0000313" key="11">
    <source>
        <dbReference type="Proteomes" id="UP000184301"/>
    </source>
</evidence>
<evidence type="ECO:0000256" key="6">
    <source>
        <dbReference type="ARBA" id="ARBA00038076"/>
    </source>
</evidence>
<comment type="similarity">
    <text evidence="6">Belongs to the ABC-4 integral membrane protein family.</text>
</comment>
<dbReference type="EMBL" id="FQZY01000031">
    <property type="protein sequence ID" value="SHK14385.1"/>
    <property type="molecule type" value="Genomic_DNA"/>
</dbReference>
<name>A0A1M6Q2E4_9FIRM</name>
<keyword evidence="4 7" id="KW-1133">Transmembrane helix</keyword>
<reference evidence="10 11" key="1">
    <citation type="submission" date="2016-11" db="EMBL/GenBank/DDBJ databases">
        <authorList>
            <person name="Jaros S."/>
            <person name="Januszkiewicz K."/>
            <person name="Wedrychowicz H."/>
        </authorList>
    </citation>
    <scope>NUCLEOTIDE SEQUENCE [LARGE SCALE GENOMIC DNA]</scope>
    <source>
        <strain evidence="10 11">DSM 15480</strain>
    </source>
</reference>
<evidence type="ECO:0000259" key="9">
    <source>
        <dbReference type="Pfam" id="PF12704"/>
    </source>
</evidence>
<dbReference type="InterPro" id="IPR025857">
    <property type="entry name" value="MacB_PCD"/>
</dbReference>
<evidence type="ECO:0000256" key="2">
    <source>
        <dbReference type="ARBA" id="ARBA00022475"/>
    </source>
</evidence>
<dbReference type="PANTHER" id="PTHR30572">
    <property type="entry name" value="MEMBRANE COMPONENT OF TRANSPORTER-RELATED"/>
    <property type="match status" value="1"/>
</dbReference>
<dbReference type="AlphaFoldDB" id="A0A1M6Q2E4"/>
<accession>A0A1M6Q2E4</accession>
<dbReference type="Proteomes" id="UP000184301">
    <property type="component" value="Unassembled WGS sequence"/>
</dbReference>
<feature type="transmembrane region" description="Helical" evidence="7">
    <location>
        <begin position="21"/>
        <end position="42"/>
    </location>
</feature>
<dbReference type="OrthoDB" id="9770036at2"/>
<evidence type="ECO:0000313" key="10">
    <source>
        <dbReference type="EMBL" id="SHK14385.1"/>
    </source>
</evidence>
<dbReference type="STRING" id="1121950.SAMN02745243_02303"/>
<dbReference type="RefSeq" id="WP_073110498.1">
    <property type="nucleotide sequence ID" value="NZ_FQZY01000031.1"/>
</dbReference>
<keyword evidence="2" id="KW-1003">Cell membrane</keyword>
<feature type="domain" description="ABC3 transporter permease C-terminal" evidence="8">
    <location>
        <begin position="294"/>
        <end position="409"/>
    </location>
</feature>
<evidence type="ECO:0000256" key="7">
    <source>
        <dbReference type="SAM" id="Phobius"/>
    </source>
</evidence>
<comment type="subcellular location">
    <subcellularLocation>
        <location evidence="1">Cell membrane</location>
        <topology evidence="1">Multi-pass membrane protein</topology>
    </subcellularLocation>
</comment>
<evidence type="ECO:0000256" key="5">
    <source>
        <dbReference type="ARBA" id="ARBA00023136"/>
    </source>
</evidence>
<feature type="transmembrane region" description="Helical" evidence="7">
    <location>
        <begin position="377"/>
        <end position="399"/>
    </location>
</feature>
<dbReference type="PANTHER" id="PTHR30572:SF4">
    <property type="entry name" value="ABC TRANSPORTER PERMEASE YTRF"/>
    <property type="match status" value="1"/>
</dbReference>
<evidence type="ECO:0000259" key="8">
    <source>
        <dbReference type="Pfam" id="PF02687"/>
    </source>
</evidence>
<dbReference type="Pfam" id="PF12704">
    <property type="entry name" value="MacB_PCD"/>
    <property type="match status" value="1"/>
</dbReference>
<dbReference type="GO" id="GO:0022857">
    <property type="term" value="F:transmembrane transporter activity"/>
    <property type="evidence" value="ECO:0007669"/>
    <property type="project" value="TreeGrafter"/>
</dbReference>
<evidence type="ECO:0000256" key="1">
    <source>
        <dbReference type="ARBA" id="ARBA00004651"/>
    </source>
</evidence>
<organism evidence="10 11">
    <name type="scientific">Hespellia stercorisuis DSM 15480</name>
    <dbReference type="NCBI Taxonomy" id="1121950"/>
    <lineage>
        <taxon>Bacteria</taxon>
        <taxon>Bacillati</taxon>
        <taxon>Bacillota</taxon>
        <taxon>Clostridia</taxon>
        <taxon>Lachnospirales</taxon>
        <taxon>Lachnospiraceae</taxon>
        <taxon>Hespellia</taxon>
    </lineage>
</organism>
<feature type="transmembrane region" description="Helical" evidence="7">
    <location>
        <begin position="291"/>
        <end position="315"/>
    </location>
</feature>
<feature type="transmembrane region" description="Helical" evidence="7">
    <location>
        <begin position="336"/>
        <end position="365"/>
    </location>
</feature>
<protein>
    <submittedName>
        <fullName evidence="10">Putative ABC transport system permease protein</fullName>
    </submittedName>
</protein>
<evidence type="ECO:0000256" key="3">
    <source>
        <dbReference type="ARBA" id="ARBA00022692"/>
    </source>
</evidence>
<sequence>MGQIGEYIKMALDNIRSNKGRSVLTMLGIIIGISSVITVVSIGNGVRTSVEDEASDTVMPISLQVNTENTTNTELITADDLAAVENGLGSQISYGYLAVNGDGGFVETRKGKHTLYPMFTIPEYDKTSRENNRVFRGAYFTEEQLKNANPVAVIDKAGAQALFGTTDVVGMNIEVTINNAIQTVTICGVRDASDEDMEASRQVAELFGEAITVSLEMPYTVSELFGKNIGGFSSITVQPAKNASKTHITEVMNTILTKRHANDGKDLFTKAADLSGFTNYASGIINTVTAFVAFVAGISLLVGGIGVMNIMLVSVTERTREIGIRKALGAKTSSIVAQFLFESAIISGLGGIIGIVLGIGMAMLLSTLKVAGLTAKVSIPSVIIATLFSCGVGIVFGIYPARKAAKLSPIEALRQM</sequence>
<keyword evidence="5 7" id="KW-0472">Membrane</keyword>
<dbReference type="GO" id="GO:0005886">
    <property type="term" value="C:plasma membrane"/>
    <property type="evidence" value="ECO:0007669"/>
    <property type="project" value="UniProtKB-SubCell"/>
</dbReference>
<dbReference type="InterPro" id="IPR050250">
    <property type="entry name" value="Macrolide_Exporter_MacB"/>
</dbReference>
<evidence type="ECO:0000256" key="4">
    <source>
        <dbReference type="ARBA" id="ARBA00022989"/>
    </source>
</evidence>